<dbReference type="PROSITE" id="PS51450">
    <property type="entry name" value="LRR"/>
    <property type="match status" value="1"/>
</dbReference>
<comment type="caution">
    <text evidence="1">The sequence shown here is derived from an EMBL/GenBank/DDBJ whole genome shotgun (WGS) entry which is preliminary data.</text>
</comment>
<organism evidence="1 2">
    <name type="scientific">Dovyalis caffra</name>
    <dbReference type="NCBI Taxonomy" id="77055"/>
    <lineage>
        <taxon>Eukaryota</taxon>
        <taxon>Viridiplantae</taxon>
        <taxon>Streptophyta</taxon>
        <taxon>Embryophyta</taxon>
        <taxon>Tracheophyta</taxon>
        <taxon>Spermatophyta</taxon>
        <taxon>Magnoliopsida</taxon>
        <taxon>eudicotyledons</taxon>
        <taxon>Gunneridae</taxon>
        <taxon>Pentapetalae</taxon>
        <taxon>rosids</taxon>
        <taxon>fabids</taxon>
        <taxon>Malpighiales</taxon>
        <taxon>Salicaceae</taxon>
        <taxon>Flacourtieae</taxon>
        <taxon>Dovyalis</taxon>
    </lineage>
</organism>
<keyword evidence="2" id="KW-1185">Reference proteome</keyword>
<dbReference type="InterPro" id="IPR001611">
    <property type="entry name" value="Leu-rich_rpt"/>
</dbReference>
<evidence type="ECO:0000313" key="2">
    <source>
        <dbReference type="Proteomes" id="UP001314170"/>
    </source>
</evidence>
<dbReference type="AlphaFoldDB" id="A0AAV1RZL9"/>
<dbReference type="Proteomes" id="UP001314170">
    <property type="component" value="Unassembled WGS sequence"/>
</dbReference>
<proteinExistence type="predicted"/>
<evidence type="ECO:0000313" key="1">
    <source>
        <dbReference type="EMBL" id="CAK7341129.1"/>
    </source>
</evidence>
<name>A0AAV1RZL9_9ROSI</name>
<dbReference type="Gene3D" id="3.80.10.10">
    <property type="entry name" value="Ribonuclease Inhibitor"/>
    <property type="match status" value="1"/>
</dbReference>
<protein>
    <submittedName>
        <fullName evidence="1">Uncharacterized protein</fullName>
    </submittedName>
</protein>
<dbReference type="PANTHER" id="PTHR45752">
    <property type="entry name" value="LEUCINE-RICH REPEAT-CONTAINING"/>
    <property type="match status" value="1"/>
</dbReference>
<dbReference type="SUPFAM" id="SSF52058">
    <property type="entry name" value="L domain-like"/>
    <property type="match status" value="1"/>
</dbReference>
<dbReference type="PANTHER" id="PTHR45752:SF187">
    <property type="entry name" value="LEUCINE-RICH REPEAT AND IQ DOMAIN-CONTAINING PROTEIN 4"/>
    <property type="match status" value="1"/>
</dbReference>
<gene>
    <name evidence="1" type="ORF">DCAF_LOCUS16129</name>
</gene>
<accession>A0AAV1RZL9</accession>
<dbReference type="InterPro" id="IPR032675">
    <property type="entry name" value="LRR_dom_sf"/>
</dbReference>
<dbReference type="EMBL" id="CAWUPB010001160">
    <property type="protein sequence ID" value="CAK7341129.1"/>
    <property type="molecule type" value="Genomic_DNA"/>
</dbReference>
<sequence length="282" mass="32042">MEFLWVICADGPLMSQFQNWASRMYSWLMRQGTLSTKSLIDCLPSSLAKLSLADCNLRDDVMLNNLSTLPCLEFLDLSENPLQHLPESINSLTRLDSLVLQRCTRLKSLPSLPSSLETVLMSNFGPLLGLLDVYIFGSKEEPDKLQGMFKLDPMNQFDMEMIYNVGLQKSESVFHDGGIRNIYVAVREIPDCAKIRIEAKDKDFEYSPEIFGIPEANEDMLWLSHWTLSYMLETGDSVACSVILPSSFQVKKFGIHLVYPCQNPTKKEDHNIQYLPLPENSS</sequence>
<reference evidence="1 2" key="1">
    <citation type="submission" date="2024-01" db="EMBL/GenBank/DDBJ databases">
        <authorList>
            <person name="Waweru B."/>
        </authorList>
    </citation>
    <scope>NUCLEOTIDE SEQUENCE [LARGE SCALE GENOMIC DNA]</scope>
</reference>
<dbReference type="InterPro" id="IPR050715">
    <property type="entry name" value="LRR-SigEffector_domain"/>
</dbReference>